<gene>
    <name evidence="7" type="ORF">C683_0829</name>
</gene>
<evidence type="ECO:0000256" key="5">
    <source>
        <dbReference type="SAM" id="Phobius"/>
    </source>
</evidence>
<dbReference type="RefSeq" id="WP_009490328.1">
    <property type="nucleotide sequence ID" value="NZ_AMYT01000017.1"/>
</dbReference>
<protein>
    <submittedName>
        <fullName evidence="7">Putative ABC transporter, integral membrane protein</fullName>
    </submittedName>
</protein>
<dbReference type="PANTHER" id="PTHR43229">
    <property type="entry name" value="NODULATION PROTEIN J"/>
    <property type="match status" value="1"/>
</dbReference>
<dbReference type="GO" id="GO:0140359">
    <property type="term" value="F:ABC-type transporter activity"/>
    <property type="evidence" value="ECO:0007669"/>
    <property type="project" value="InterPro"/>
</dbReference>
<accession>K8ZLS7</accession>
<dbReference type="OrthoDB" id="162334at2"/>
<dbReference type="InterPro" id="IPR013525">
    <property type="entry name" value="ABC2_TM"/>
</dbReference>
<comment type="caution">
    <text evidence="7">The sequence shown here is derived from an EMBL/GenBank/DDBJ whole genome shotgun (WGS) entry which is preliminary data.</text>
</comment>
<dbReference type="Pfam" id="PF12698">
    <property type="entry name" value="ABC2_membrane_3"/>
    <property type="match status" value="1"/>
</dbReference>
<dbReference type="InterPro" id="IPR051784">
    <property type="entry name" value="Nod_factor_ABC_transporter"/>
</dbReference>
<evidence type="ECO:0000256" key="1">
    <source>
        <dbReference type="ARBA" id="ARBA00004141"/>
    </source>
</evidence>
<proteinExistence type="predicted"/>
<dbReference type="STRING" id="1234409.C683_0829"/>
<evidence type="ECO:0000313" key="7">
    <source>
        <dbReference type="EMBL" id="EKU27498.1"/>
    </source>
</evidence>
<evidence type="ECO:0000313" key="8">
    <source>
        <dbReference type="Proteomes" id="UP000016057"/>
    </source>
</evidence>
<comment type="subcellular location">
    <subcellularLocation>
        <location evidence="1">Membrane</location>
        <topology evidence="1">Multi-pass membrane protein</topology>
    </subcellularLocation>
</comment>
<reference evidence="7 8" key="1">
    <citation type="journal article" date="2013" name="Genome Announc.">
        <title>Draft Genome Sequence of Catellicoccus marimammalium, a Novel Species Commonly Found in Gull Feces.</title>
        <authorList>
            <person name="Weigand M.R."/>
            <person name="Ryu H."/>
            <person name="Bozcek L."/>
            <person name="Konstantinidis K.T."/>
            <person name="Santo Domingo J.W."/>
        </authorList>
    </citation>
    <scope>NUCLEOTIDE SEQUENCE [LARGE SCALE GENOMIC DNA]</scope>
    <source>
        <strain evidence="7 8">M35/04/3</strain>
    </source>
</reference>
<keyword evidence="3 5" id="KW-1133">Transmembrane helix</keyword>
<evidence type="ECO:0000256" key="2">
    <source>
        <dbReference type="ARBA" id="ARBA00022692"/>
    </source>
</evidence>
<dbReference type="PANTHER" id="PTHR43229:SF2">
    <property type="entry name" value="NODULATION PROTEIN J"/>
    <property type="match status" value="1"/>
</dbReference>
<feature type="transmembrane region" description="Helical" evidence="5">
    <location>
        <begin position="148"/>
        <end position="167"/>
    </location>
</feature>
<feature type="transmembrane region" description="Helical" evidence="5">
    <location>
        <begin position="20"/>
        <end position="37"/>
    </location>
</feature>
<sequence>MMTIIKRNLTIYSKNISNIFFSLLGSLIFFLIYVFFLRSNILSDLGSLPNKSEIIDMWMLGALLSITSLTTAFTISGQYVIDKTNNKFLDFKISQTSPATLLFGYYLSSFFLSFIMQIIIFVVAYGYFYSIDDLTLHTEQLRYLGMNFIISSLLSSGITFLICAFIKTESSLRGVGTIIGAASGFIIGGYVPMGNLSDAAQTFIKCVPLTYSGLENRWILVTPYLKDLPTKVADYMKEFLGMSLEIGSNDVTQSTVLWILLGSSAIIILIILLLSKRLMKSNLKG</sequence>
<evidence type="ECO:0000256" key="4">
    <source>
        <dbReference type="ARBA" id="ARBA00023136"/>
    </source>
</evidence>
<feature type="transmembrane region" description="Helical" evidence="5">
    <location>
        <begin position="255"/>
        <end position="274"/>
    </location>
</feature>
<dbReference type="EMBL" id="AMYT01000017">
    <property type="protein sequence ID" value="EKU27498.1"/>
    <property type="molecule type" value="Genomic_DNA"/>
</dbReference>
<keyword evidence="8" id="KW-1185">Reference proteome</keyword>
<evidence type="ECO:0000259" key="6">
    <source>
        <dbReference type="Pfam" id="PF12698"/>
    </source>
</evidence>
<dbReference type="eggNOG" id="COG0842">
    <property type="taxonomic scope" value="Bacteria"/>
</dbReference>
<dbReference type="AlphaFoldDB" id="K8ZLS7"/>
<feature type="transmembrane region" description="Helical" evidence="5">
    <location>
        <begin position="174"/>
        <end position="193"/>
    </location>
</feature>
<keyword evidence="4 5" id="KW-0472">Membrane</keyword>
<feature type="transmembrane region" description="Helical" evidence="5">
    <location>
        <begin position="57"/>
        <end position="81"/>
    </location>
</feature>
<evidence type="ECO:0000256" key="3">
    <source>
        <dbReference type="ARBA" id="ARBA00022989"/>
    </source>
</evidence>
<name>K8ZLS7_9ENTE</name>
<organism evidence="7 8">
    <name type="scientific">Catellicoccus marimammalium M35/04/3</name>
    <dbReference type="NCBI Taxonomy" id="1234409"/>
    <lineage>
        <taxon>Bacteria</taxon>
        <taxon>Bacillati</taxon>
        <taxon>Bacillota</taxon>
        <taxon>Bacilli</taxon>
        <taxon>Lactobacillales</taxon>
        <taxon>Enterococcaceae</taxon>
        <taxon>Catellicoccus</taxon>
    </lineage>
</organism>
<dbReference type="Proteomes" id="UP000016057">
    <property type="component" value="Unassembled WGS sequence"/>
</dbReference>
<feature type="domain" description="ABC-2 type transporter transmembrane" evidence="6">
    <location>
        <begin position="49"/>
        <end position="273"/>
    </location>
</feature>
<dbReference type="GO" id="GO:0016020">
    <property type="term" value="C:membrane"/>
    <property type="evidence" value="ECO:0007669"/>
    <property type="project" value="UniProtKB-SubCell"/>
</dbReference>
<feature type="transmembrane region" description="Helical" evidence="5">
    <location>
        <begin position="102"/>
        <end position="128"/>
    </location>
</feature>
<keyword evidence="2 5" id="KW-0812">Transmembrane</keyword>